<accession>A0A4C2AHH2</accession>
<evidence type="ECO:0000313" key="3">
    <source>
        <dbReference type="Proteomes" id="UP000299102"/>
    </source>
</evidence>
<protein>
    <submittedName>
        <fullName evidence="2">Uncharacterized protein</fullName>
    </submittedName>
</protein>
<sequence length="284" mass="31371">MYMVLTISGLRPHVALAARAKPLKILVAFYKPWHMRNERQHFVYGQTEGVFRQPSNPLAIHVHHWVVIFQLLVSTIEFVFDGANLSLFLTPQQCTRAKRGWPPPRSEADCPENMRTHHPRTPCAEFPSSRVGIQDQVPKVGPAIEPNNPLKHPLQPRGDYLPVPKVASDQAMEVHQAIKGVLRPACCGHTASHGVPIFERRPASHCFAQHGSRPMGRLGESIPAQGTYWPSLGTIPDPGKWQPGICRGEPINARAFREWNALEQTNLSPGKGGSTGQIPEASGG</sequence>
<feature type="compositionally biased region" description="Basic and acidic residues" evidence="1">
    <location>
        <begin position="106"/>
        <end position="115"/>
    </location>
</feature>
<name>A0A4C2AHH2_EUMVA</name>
<reference evidence="2 3" key="1">
    <citation type="journal article" date="2019" name="Commun. Biol.">
        <title>The bagworm genome reveals a unique fibroin gene that provides high tensile strength.</title>
        <authorList>
            <person name="Kono N."/>
            <person name="Nakamura H."/>
            <person name="Ohtoshi R."/>
            <person name="Tomita M."/>
            <person name="Numata K."/>
            <person name="Arakawa K."/>
        </authorList>
    </citation>
    <scope>NUCLEOTIDE SEQUENCE [LARGE SCALE GENOMIC DNA]</scope>
</reference>
<dbReference type="EMBL" id="BGZK01003148">
    <property type="protein sequence ID" value="GBP98484.1"/>
    <property type="molecule type" value="Genomic_DNA"/>
</dbReference>
<feature type="region of interest" description="Disordered" evidence="1">
    <location>
        <begin position="264"/>
        <end position="284"/>
    </location>
</feature>
<evidence type="ECO:0000256" key="1">
    <source>
        <dbReference type="SAM" id="MobiDB-lite"/>
    </source>
</evidence>
<keyword evidence="3" id="KW-1185">Reference proteome</keyword>
<evidence type="ECO:0000313" key="2">
    <source>
        <dbReference type="EMBL" id="GBP98484.1"/>
    </source>
</evidence>
<organism evidence="2 3">
    <name type="scientific">Eumeta variegata</name>
    <name type="common">Bagworm moth</name>
    <name type="synonym">Eumeta japonica</name>
    <dbReference type="NCBI Taxonomy" id="151549"/>
    <lineage>
        <taxon>Eukaryota</taxon>
        <taxon>Metazoa</taxon>
        <taxon>Ecdysozoa</taxon>
        <taxon>Arthropoda</taxon>
        <taxon>Hexapoda</taxon>
        <taxon>Insecta</taxon>
        <taxon>Pterygota</taxon>
        <taxon>Neoptera</taxon>
        <taxon>Endopterygota</taxon>
        <taxon>Lepidoptera</taxon>
        <taxon>Glossata</taxon>
        <taxon>Ditrysia</taxon>
        <taxon>Tineoidea</taxon>
        <taxon>Psychidae</taxon>
        <taxon>Oiketicinae</taxon>
        <taxon>Eumeta</taxon>
    </lineage>
</organism>
<gene>
    <name evidence="2" type="ORF">EVAR_59910_1</name>
</gene>
<dbReference type="AlphaFoldDB" id="A0A4C2AHH2"/>
<proteinExistence type="predicted"/>
<dbReference type="Proteomes" id="UP000299102">
    <property type="component" value="Unassembled WGS sequence"/>
</dbReference>
<comment type="caution">
    <text evidence="2">The sequence shown here is derived from an EMBL/GenBank/DDBJ whole genome shotgun (WGS) entry which is preliminary data.</text>
</comment>
<feature type="region of interest" description="Disordered" evidence="1">
    <location>
        <begin position="98"/>
        <end position="127"/>
    </location>
</feature>